<comment type="caution">
    <text evidence="2">The sequence shown here is derived from an EMBL/GenBank/DDBJ whole genome shotgun (WGS) entry which is preliminary data.</text>
</comment>
<dbReference type="Pfam" id="PF01738">
    <property type="entry name" value="DLH"/>
    <property type="match status" value="1"/>
</dbReference>
<dbReference type="AlphaFoldDB" id="A0A162W063"/>
<dbReference type="STRING" id="5454.A0A162W063"/>
<dbReference type="InterPro" id="IPR029058">
    <property type="entry name" value="AB_hydrolase_fold"/>
</dbReference>
<dbReference type="PANTHER" id="PTHR17630:SF105">
    <property type="entry name" value="DIENELACTONE HYDROLASE FAMILY PROTEIN (AFU_ORTHOLOGUE AFUA_4G08790)"/>
    <property type="match status" value="1"/>
</dbReference>
<gene>
    <name evidence="2" type="ORF">ST47_g9991</name>
</gene>
<protein>
    <submittedName>
        <fullName evidence="2">Hydrolase</fullName>
    </submittedName>
</protein>
<evidence type="ECO:0000259" key="1">
    <source>
        <dbReference type="Pfam" id="PF01738"/>
    </source>
</evidence>
<evidence type="ECO:0000313" key="3">
    <source>
        <dbReference type="Proteomes" id="UP000076837"/>
    </source>
</evidence>
<accession>A0A162W063</accession>
<name>A0A162W063_DIDRA</name>
<dbReference type="Proteomes" id="UP000076837">
    <property type="component" value="Unassembled WGS sequence"/>
</dbReference>
<dbReference type="PANTHER" id="PTHR17630">
    <property type="entry name" value="DIENELACTONE HYDROLASE"/>
    <property type="match status" value="1"/>
</dbReference>
<proteinExistence type="predicted"/>
<dbReference type="Gene3D" id="3.40.50.1820">
    <property type="entry name" value="alpha/beta hydrolase"/>
    <property type="match status" value="1"/>
</dbReference>
<dbReference type="EMBL" id="JYNV01000322">
    <property type="protein sequence ID" value="KZM18702.1"/>
    <property type="molecule type" value="Genomic_DNA"/>
</dbReference>
<feature type="domain" description="Dienelactone hydrolase" evidence="1">
    <location>
        <begin position="28"/>
        <end position="272"/>
    </location>
</feature>
<sequence>MACPDCFRGGKATGSPKGVAEFLHGYNTYVASPSIAAQANSTVILYTDAFGHLLPNNLLLADALAQETGFTVLVPDIIPGGGMSPDILPLMDTFSSPETGMLGKAWALGKAMVHVIPFFVRASPQSEACTRATLGFARAVRGDVDQGAEGGKLGLAGYCWGGYQALHVAARQHEVRVDAVFVAHPAKFEPVHALDAMEAGVKLSFAHAGQDMALSMAKVEKMKEGLEGGEGFELRVYEGCVHGFAVRATPGKEREADAADKALRQAVGWFGKWL</sequence>
<dbReference type="GO" id="GO:0016787">
    <property type="term" value="F:hydrolase activity"/>
    <property type="evidence" value="ECO:0007669"/>
    <property type="project" value="UniProtKB-KW"/>
</dbReference>
<keyword evidence="3" id="KW-1185">Reference proteome</keyword>
<reference evidence="2 3" key="1">
    <citation type="journal article" date="2016" name="Sci. Rep.">
        <title>Draft genome sequencing and secretome analysis of fungal phytopathogen Ascochyta rabiei provides insight into the necrotrophic effector repertoire.</title>
        <authorList>
            <person name="Verma S."/>
            <person name="Gazara R.K."/>
            <person name="Nizam S."/>
            <person name="Parween S."/>
            <person name="Chattopadhyay D."/>
            <person name="Verma P.K."/>
        </authorList>
    </citation>
    <scope>NUCLEOTIDE SEQUENCE [LARGE SCALE GENOMIC DNA]</scope>
    <source>
        <strain evidence="2 3">ArDII</strain>
    </source>
</reference>
<keyword evidence="2" id="KW-0378">Hydrolase</keyword>
<dbReference type="SUPFAM" id="SSF53474">
    <property type="entry name" value="alpha/beta-Hydrolases"/>
    <property type="match status" value="1"/>
</dbReference>
<evidence type="ECO:0000313" key="2">
    <source>
        <dbReference type="EMBL" id="KZM18702.1"/>
    </source>
</evidence>
<organism evidence="2 3">
    <name type="scientific">Didymella rabiei</name>
    <name type="common">Chickpea ascochyta blight fungus</name>
    <name type="synonym">Mycosphaerella rabiei</name>
    <dbReference type="NCBI Taxonomy" id="5454"/>
    <lineage>
        <taxon>Eukaryota</taxon>
        <taxon>Fungi</taxon>
        <taxon>Dikarya</taxon>
        <taxon>Ascomycota</taxon>
        <taxon>Pezizomycotina</taxon>
        <taxon>Dothideomycetes</taxon>
        <taxon>Pleosporomycetidae</taxon>
        <taxon>Pleosporales</taxon>
        <taxon>Pleosporineae</taxon>
        <taxon>Didymellaceae</taxon>
        <taxon>Ascochyta</taxon>
    </lineage>
</organism>
<dbReference type="InterPro" id="IPR002925">
    <property type="entry name" value="Dienelactn_hydro"/>
</dbReference>